<keyword evidence="1" id="KW-1133">Transmembrane helix</keyword>
<sequence>MRRVITPVLYFSRFVRRKSIPSQNILDEGITLPNSVRTILLTYTFLLFLAILSRYYFETSYSIFKNTLKKQQVINYHILSWFFFFSSSTNIY</sequence>
<keyword evidence="1" id="KW-0472">Membrane</keyword>
<dbReference type="AlphaFoldDB" id="A0A1I7WKH8"/>
<feature type="transmembrane region" description="Helical" evidence="1">
    <location>
        <begin position="39"/>
        <end position="57"/>
    </location>
</feature>
<organism evidence="2 3">
    <name type="scientific">Heterorhabditis bacteriophora</name>
    <name type="common">Entomopathogenic nematode worm</name>
    <dbReference type="NCBI Taxonomy" id="37862"/>
    <lineage>
        <taxon>Eukaryota</taxon>
        <taxon>Metazoa</taxon>
        <taxon>Ecdysozoa</taxon>
        <taxon>Nematoda</taxon>
        <taxon>Chromadorea</taxon>
        <taxon>Rhabditida</taxon>
        <taxon>Rhabditina</taxon>
        <taxon>Rhabditomorpha</taxon>
        <taxon>Strongyloidea</taxon>
        <taxon>Heterorhabditidae</taxon>
        <taxon>Heterorhabditis</taxon>
    </lineage>
</organism>
<keyword evidence="1" id="KW-0812">Transmembrane</keyword>
<evidence type="ECO:0000313" key="2">
    <source>
        <dbReference type="Proteomes" id="UP000095283"/>
    </source>
</evidence>
<dbReference type="Proteomes" id="UP000095283">
    <property type="component" value="Unplaced"/>
</dbReference>
<accession>A0A1I7WKH8</accession>
<evidence type="ECO:0000313" key="3">
    <source>
        <dbReference type="WBParaSite" id="Hba_05547"/>
    </source>
</evidence>
<protein>
    <submittedName>
        <fullName evidence="3">Bestrophin homolog</fullName>
    </submittedName>
</protein>
<dbReference type="WBParaSite" id="Hba_05547">
    <property type="protein sequence ID" value="Hba_05547"/>
    <property type="gene ID" value="Hba_05547"/>
</dbReference>
<evidence type="ECO:0000256" key="1">
    <source>
        <dbReference type="SAM" id="Phobius"/>
    </source>
</evidence>
<proteinExistence type="predicted"/>
<reference evidence="3" key="1">
    <citation type="submission" date="2016-11" db="UniProtKB">
        <authorList>
            <consortium name="WormBaseParasite"/>
        </authorList>
    </citation>
    <scope>IDENTIFICATION</scope>
</reference>
<keyword evidence="2" id="KW-1185">Reference proteome</keyword>
<name>A0A1I7WKH8_HETBA</name>